<keyword evidence="2" id="KW-1185">Reference proteome</keyword>
<organism evidence="1 2">
    <name type="scientific">Acaryochloris marina (strain MBIC 11017)</name>
    <dbReference type="NCBI Taxonomy" id="329726"/>
    <lineage>
        <taxon>Bacteria</taxon>
        <taxon>Bacillati</taxon>
        <taxon>Cyanobacteriota</taxon>
        <taxon>Cyanophyceae</taxon>
        <taxon>Acaryochloridales</taxon>
        <taxon>Acaryochloridaceae</taxon>
        <taxon>Acaryochloris</taxon>
    </lineage>
</organism>
<accession>B0C0N7</accession>
<reference evidence="1 2" key="1">
    <citation type="journal article" date="2008" name="Proc. Natl. Acad. Sci. U.S.A.">
        <title>Niche adaptation and genome expansion in the chlorophyll d-producing cyanobacterium Acaryochloris marina.</title>
        <authorList>
            <person name="Swingley W.D."/>
            <person name="Chen M."/>
            <person name="Cheung P.C."/>
            <person name="Conrad A.L."/>
            <person name="Dejesa L.C."/>
            <person name="Hao J."/>
            <person name="Honchak B.M."/>
            <person name="Karbach L.E."/>
            <person name="Kurdoglu A."/>
            <person name="Lahiri S."/>
            <person name="Mastrian S.D."/>
            <person name="Miyashita H."/>
            <person name="Page L."/>
            <person name="Ramakrishna P."/>
            <person name="Satoh S."/>
            <person name="Sattley W.M."/>
            <person name="Shimada Y."/>
            <person name="Taylor H.L."/>
            <person name="Tomo T."/>
            <person name="Tsuchiya T."/>
            <person name="Wang Z.T."/>
            <person name="Raymond J."/>
            <person name="Mimuro M."/>
            <person name="Blankenship R.E."/>
            <person name="Touchman J.W."/>
        </authorList>
    </citation>
    <scope>NUCLEOTIDE SEQUENCE [LARGE SCALE GENOMIC DNA]</scope>
    <source>
        <strain evidence="2">MBIC 11017</strain>
    </source>
</reference>
<name>B0C0N7_ACAM1</name>
<gene>
    <name evidence="1" type="ordered locus">AM1_0969</name>
</gene>
<dbReference type="KEGG" id="amr:AM1_0969"/>
<dbReference type="Proteomes" id="UP000000268">
    <property type="component" value="Chromosome"/>
</dbReference>
<proteinExistence type="predicted"/>
<evidence type="ECO:0000313" key="1">
    <source>
        <dbReference type="EMBL" id="ABW26011.1"/>
    </source>
</evidence>
<dbReference type="EMBL" id="CP000828">
    <property type="protein sequence ID" value="ABW26011.1"/>
    <property type="molecule type" value="Genomic_DNA"/>
</dbReference>
<dbReference type="AlphaFoldDB" id="B0C0N7"/>
<sequence length="87" mass="9635">MEEQIESATLRKRIVTIPPLLMEACAVEVGWQSVSIDEPEVRAIVEHLPKGASHFSSISNSNRGIRVTRDEFGGLIGLCCMNRVKAR</sequence>
<evidence type="ECO:0000313" key="2">
    <source>
        <dbReference type="Proteomes" id="UP000000268"/>
    </source>
</evidence>
<protein>
    <submittedName>
        <fullName evidence="1">Uncharacterized protein</fullName>
    </submittedName>
</protein>
<dbReference type="HOGENOM" id="CLU_2476220_0_0_3"/>